<dbReference type="InterPro" id="IPR002478">
    <property type="entry name" value="PUA"/>
</dbReference>
<dbReference type="Gene3D" id="3.30.750.80">
    <property type="entry name" value="RNA methyltransferase domain (HRMD) like"/>
    <property type="match status" value="1"/>
</dbReference>
<dbReference type="InterPro" id="IPR029063">
    <property type="entry name" value="SAM-dependent_MTases_sf"/>
</dbReference>
<dbReference type="Proteomes" id="UP000184442">
    <property type="component" value="Unassembled WGS sequence"/>
</dbReference>
<dbReference type="GO" id="GO:0008168">
    <property type="term" value="F:methyltransferase activity"/>
    <property type="evidence" value="ECO:0007669"/>
    <property type="project" value="UniProtKB-KW"/>
</dbReference>
<dbReference type="CDD" id="cd02440">
    <property type="entry name" value="AdoMet_MTases"/>
    <property type="match status" value="1"/>
</dbReference>
<dbReference type="GO" id="GO:0003723">
    <property type="term" value="F:RNA binding"/>
    <property type="evidence" value="ECO:0007669"/>
    <property type="project" value="UniProtKB-KW"/>
</dbReference>
<dbReference type="AlphaFoldDB" id="A0A1M6GDJ1"/>
<evidence type="ECO:0000256" key="3">
    <source>
        <dbReference type="ARBA" id="ARBA00022552"/>
    </source>
</evidence>
<evidence type="ECO:0000313" key="11">
    <source>
        <dbReference type="Proteomes" id="UP000184442"/>
    </source>
</evidence>
<dbReference type="PROSITE" id="PS50890">
    <property type="entry name" value="PUA"/>
    <property type="match status" value="1"/>
</dbReference>
<proteinExistence type="inferred from homology"/>
<dbReference type="Pfam" id="PF17785">
    <property type="entry name" value="PUA_3"/>
    <property type="match status" value="1"/>
</dbReference>
<evidence type="ECO:0000256" key="7">
    <source>
        <dbReference type="ARBA" id="ARBA00022884"/>
    </source>
</evidence>
<dbReference type="InterPro" id="IPR015947">
    <property type="entry name" value="PUA-like_sf"/>
</dbReference>
<keyword evidence="11" id="KW-1185">Reference proteome</keyword>
<dbReference type="InterPro" id="IPR036974">
    <property type="entry name" value="PUA_sf"/>
</dbReference>
<dbReference type="OrthoDB" id="9805492at2"/>
<dbReference type="CDD" id="cd11572">
    <property type="entry name" value="RlmI_M_like"/>
    <property type="match status" value="1"/>
</dbReference>
<dbReference type="GO" id="GO:0032259">
    <property type="term" value="P:methylation"/>
    <property type="evidence" value="ECO:0007669"/>
    <property type="project" value="UniProtKB-KW"/>
</dbReference>
<keyword evidence="6" id="KW-0949">S-adenosyl-L-methionine</keyword>
<reference evidence="10 11" key="1">
    <citation type="submission" date="2016-11" db="EMBL/GenBank/DDBJ databases">
        <authorList>
            <person name="Jaros S."/>
            <person name="Januszkiewicz K."/>
            <person name="Wedrychowicz H."/>
        </authorList>
    </citation>
    <scope>NUCLEOTIDE SEQUENCE [LARGE SCALE GENOMIC DNA]</scope>
    <source>
        <strain evidence="10 11">DSM 19022</strain>
    </source>
</reference>
<sequence>MTKVQLQKGKDKRILEGHPWVYDNEIEKLDGSYENGDIVDVYNWKNNFIGRGYINDNSKIRIRILTRKQEDVNRDFFKRKIQDAWEYRKRFVDTSSCRVVFGEADFIPGLIVDKFEDYLSIQTLSLGIDKYKDLIVDILDEILSPKGIYERNDVQIRELEGLDQRKGFLKGPFDTRVQIMENEIKMMVDIENGQKTGYFLDQRENRAALKPLVKGAKVLDTFTHTGGFALHAAYYGASEVTAVDISEHAVEYVATNAALNNMEGKIKVIQANVFDILKEYQQKGERFDVIILDPPAFCKSKSALEGAYRGYKEINLRAMKIINSGGFLVSCSCSHYMYPEIFQKMLLEAAKDAKRTLRIIESRVQAKDHPIVSGYYESLYLKCVIMQVL</sequence>
<dbReference type="SMART" id="SM00359">
    <property type="entry name" value="PUA"/>
    <property type="match status" value="1"/>
</dbReference>
<dbReference type="SUPFAM" id="SSF53335">
    <property type="entry name" value="S-adenosyl-L-methionine-dependent methyltransferases"/>
    <property type="match status" value="1"/>
</dbReference>
<protein>
    <submittedName>
        <fullName evidence="10">23S rRNA (Cytosine1962-C5)-methyltransferase</fullName>
    </submittedName>
</protein>
<name>A0A1M6GDJ1_9FIRM</name>
<dbReference type="GO" id="GO:0006364">
    <property type="term" value="P:rRNA processing"/>
    <property type="evidence" value="ECO:0007669"/>
    <property type="project" value="UniProtKB-KW"/>
</dbReference>
<dbReference type="STRING" id="1122184.SAMN02745176_02325"/>
<gene>
    <name evidence="10" type="ORF">SAMN02745176_02325</name>
</gene>
<comment type="similarity">
    <text evidence="8">Belongs to the methyltransferase superfamily. RlmI family.</text>
</comment>
<evidence type="ECO:0000256" key="1">
    <source>
        <dbReference type="ARBA" id="ARBA00004496"/>
    </source>
</evidence>
<organism evidence="10 11">
    <name type="scientific">Lutispora thermophila DSM 19022</name>
    <dbReference type="NCBI Taxonomy" id="1122184"/>
    <lineage>
        <taxon>Bacteria</taxon>
        <taxon>Bacillati</taxon>
        <taxon>Bacillota</taxon>
        <taxon>Clostridia</taxon>
        <taxon>Lutisporales</taxon>
        <taxon>Lutisporaceae</taxon>
        <taxon>Lutispora</taxon>
    </lineage>
</organism>
<accession>A0A1M6GDJ1</accession>
<evidence type="ECO:0000256" key="6">
    <source>
        <dbReference type="ARBA" id="ARBA00022691"/>
    </source>
</evidence>
<keyword evidence="4 10" id="KW-0489">Methyltransferase</keyword>
<evidence type="ECO:0000256" key="8">
    <source>
        <dbReference type="ARBA" id="ARBA00038091"/>
    </source>
</evidence>
<evidence type="ECO:0000256" key="2">
    <source>
        <dbReference type="ARBA" id="ARBA00022490"/>
    </source>
</evidence>
<dbReference type="InterPro" id="IPR019614">
    <property type="entry name" value="SAM-dep_methyl-trfase"/>
</dbReference>
<dbReference type="InterPro" id="IPR041532">
    <property type="entry name" value="RlmI-like_PUA"/>
</dbReference>
<evidence type="ECO:0000256" key="4">
    <source>
        <dbReference type="ARBA" id="ARBA00022603"/>
    </source>
</evidence>
<dbReference type="PANTHER" id="PTHR42873">
    <property type="entry name" value="RIBOSOMAL RNA LARGE SUBUNIT METHYLTRANSFERASE"/>
    <property type="match status" value="1"/>
</dbReference>
<dbReference type="EMBL" id="FQZS01000015">
    <property type="protein sequence ID" value="SHJ07982.1"/>
    <property type="molecule type" value="Genomic_DNA"/>
</dbReference>
<keyword evidence="5 10" id="KW-0808">Transferase</keyword>
<dbReference type="Gene3D" id="3.40.50.150">
    <property type="entry name" value="Vaccinia Virus protein VP39"/>
    <property type="match status" value="1"/>
</dbReference>
<evidence type="ECO:0000256" key="5">
    <source>
        <dbReference type="ARBA" id="ARBA00022679"/>
    </source>
</evidence>
<dbReference type="Pfam" id="PF10672">
    <property type="entry name" value="Methyltrans_SAM"/>
    <property type="match status" value="1"/>
</dbReference>
<keyword evidence="2" id="KW-0963">Cytoplasm</keyword>
<evidence type="ECO:0000313" key="10">
    <source>
        <dbReference type="EMBL" id="SHJ07982.1"/>
    </source>
</evidence>
<keyword evidence="7" id="KW-0694">RNA-binding</keyword>
<dbReference type="CDD" id="cd21153">
    <property type="entry name" value="PUA_RlmI"/>
    <property type="match status" value="1"/>
</dbReference>
<keyword evidence="3" id="KW-0698">rRNA processing</keyword>
<feature type="domain" description="PUA" evidence="9">
    <location>
        <begin position="2"/>
        <end position="86"/>
    </location>
</feature>
<dbReference type="PANTHER" id="PTHR42873:SF1">
    <property type="entry name" value="S-ADENOSYLMETHIONINE-DEPENDENT METHYLTRANSFERASE DOMAIN-CONTAINING PROTEIN"/>
    <property type="match status" value="1"/>
</dbReference>
<dbReference type="Gene3D" id="2.30.130.10">
    <property type="entry name" value="PUA domain"/>
    <property type="match status" value="1"/>
</dbReference>
<dbReference type="RefSeq" id="WP_073026370.1">
    <property type="nucleotide sequence ID" value="NZ_FQZS01000015.1"/>
</dbReference>
<comment type="subcellular location">
    <subcellularLocation>
        <location evidence="1">Cytoplasm</location>
    </subcellularLocation>
</comment>
<evidence type="ECO:0000259" key="9">
    <source>
        <dbReference type="SMART" id="SM00359"/>
    </source>
</evidence>
<dbReference type="GO" id="GO:0005737">
    <property type="term" value="C:cytoplasm"/>
    <property type="evidence" value="ECO:0007669"/>
    <property type="project" value="UniProtKB-SubCell"/>
</dbReference>
<dbReference type="SUPFAM" id="SSF88697">
    <property type="entry name" value="PUA domain-like"/>
    <property type="match status" value="1"/>
</dbReference>